<dbReference type="Proteomes" id="UP000746751">
    <property type="component" value="Unassembled WGS sequence"/>
</dbReference>
<sequence>MPTILTLGRYVLFFWMNEPDEPVHIHVAVRRPTEHATKFWLTEDGGCILASNGSNLPNRELRKLANFIALNHERICDAWKNVFKTDMLRFYR</sequence>
<reference evidence="1" key="2">
    <citation type="submission" date="2021-09" db="EMBL/GenBank/DDBJ databases">
        <authorList>
            <person name="Gilroy R."/>
        </authorList>
    </citation>
    <scope>NUCLEOTIDE SEQUENCE</scope>
    <source>
        <strain evidence="1">ChiGjej2B2-7701</strain>
    </source>
</reference>
<comment type="caution">
    <text evidence="1">The sequence shown here is derived from an EMBL/GenBank/DDBJ whole genome shotgun (WGS) entry which is preliminary data.</text>
</comment>
<accession>A0A921LRE9</accession>
<organism evidence="1 2">
    <name type="scientific">Collinsella ihumii</name>
    <dbReference type="NCBI Taxonomy" id="1720204"/>
    <lineage>
        <taxon>Bacteria</taxon>
        <taxon>Bacillati</taxon>
        <taxon>Actinomycetota</taxon>
        <taxon>Coriobacteriia</taxon>
        <taxon>Coriobacteriales</taxon>
        <taxon>Coriobacteriaceae</taxon>
        <taxon>Collinsella</taxon>
    </lineage>
</organism>
<reference evidence="1" key="1">
    <citation type="journal article" date="2021" name="PeerJ">
        <title>Extensive microbial diversity within the chicken gut microbiome revealed by metagenomics and culture.</title>
        <authorList>
            <person name="Gilroy R."/>
            <person name="Ravi A."/>
            <person name="Getino M."/>
            <person name="Pursley I."/>
            <person name="Horton D.L."/>
            <person name="Alikhan N.F."/>
            <person name="Baker D."/>
            <person name="Gharbi K."/>
            <person name="Hall N."/>
            <person name="Watson M."/>
            <person name="Adriaenssens E.M."/>
            <person name="Foster-Nyarko E."/>
            <person name="Jarju S."/>
            <person name="Secka A."/>
            <person name="Antonio M."/>
            <person name="Oren A."/>
            <person name="Chaudhuri R.R."/>
            <person name="La Ragione R."/>
            <person name="Hildebrand F."/>
            <person name="Pallen M.J."/>
        </authorList>
    </citation>
    <scope>NUCLEOTIDE SEQUENCE</scope>
    <source>
        <strain evidence="1">ChiGjej2B2-7701</strain>
    </source>
</reference>
<evidence type="ECO:0000313" key="1">
    <source>
        <dbReference type="EMBL" id="HJG30894.1"/>
    </source>
</evidence>
<protein>
    <submittedName>
        <fullName evidence="1">DUF4160 domain-containing protein</fullName>
    </submittedName>
</protein>
<name>A0A921LRE9_9ACTN</name>
<gene>
    <name evidence="1" type="ORF">K8U80_05815</name>
</gene>
<proteinExistence type="predicted"/>
<dbReference type="EMBL" id="DYVF01000041">
    <property type="protein sequence ID" value="HJG30894.1"/>
    <property type="molecule type" value="Genomic_DNA"/>
</dbReference>
<dbReference type="AlphaFoldDB" id="A0A921LRE9"/>
<dbReference type="Pfam" id="PF13711">
    <property type="entry name" value="DUF4160"/>
    <property type="match status" value="1"/>
</dbReference>
<dbReference type="InterPro" id="IPR025427">
    <property type="entry name" value="DUF4160"/>
</dbReference>
<evidence type="ECO:0000313" key="2">
    <source>
        <dbReference type="Proteomes" id="UP000746751"/>
    </source>
</evidence>